<evidence type="ECO:0000256" key="3">
    <source>
        <dbReference type="SAM" id="SignalP"/>
    </source>
</evidence>
<dbReference type="InterPro" id="IPR024078">
    <property type="entry name" value="LmbE-like_dom_sf"/>
</dbReference>
<dbReference type="PANTHER" id="PTHR12993:SF11">
    <property type="entry name" value="N-ACETYLGLUCOSAMINYL-PHOSPHATIDYLINOSITOL DE-N-ACETYLASE"/>
    <property type="match status" value="1"/>
</dbReference>
<evidence type="ECO:0000256" key="1">
    <source>
        <dbReference type="ARBA" id="ARBA00006066"/>
    </source>
</evidence>
<dbReference type="PANTHER" id="PTHR12993">
    <property type="entry name" value="N-ACETYLGLUCOSAMINYL-PHOSPHATIDYLINOSITOL DE-N-ACETYLASE-RELATED"/>
    <property type="match status" value="1"/>
</dbReference>
<keyword evidence="3" id="KW-0732">Signal</keyword>
<dbReference type="GO" id="GO:0000225">
    <property type="term" value="F:N-acetylglucosaminylphosphatidylinositol deacetylase activity"/>
    <property type="evidence" value="ECO:0007669"/>
    <property type="project" value="UniProtKB-EC"/>
</dbReference>
<dbReference type="InterPro" id="IPR003737">
    <property type="entry name" value="GlcNAc_PI_deacetylase-related"/>
</dbReference>
<accession>A0A8H7KIE7</accession>
<dbReference type="Pfam" id="PF02585">
    <property type="entry name" value="PIG-L"/>
    <property type="match status" value="1"/>
</dbReference>
<comment type="similarity">
    <text evidence="1">Belongs to the PIGL family.</text>
</comment>
<organism evidence="4 5">
    <name type="scientific">Agaricus bisporus var. burnettii</name>
    <dbReference type="NCBI Taxonomy" id="192524"/>
    <lineage>
        <taxon>Eukaryota</taxon>
        <taxon>Fungi</taxon>
        <taxon>Dikarya</taxon>
        <taxon>Basidiomycota</taxon>
        <taxon>Agaricomycotina</taxon>
        <taxon>Agaricomycetes</taxon>
        <taxon>Agaricomycetidae</taxon>
        <taxon>Agaricales</taxon>
        <taxon>Agaricineae</taxon>
        <taxon>Agaricaceae</taxon>
        <taxon>Agaricus</taxon>
    </lineage>
</organism>
<feature type="signal peptide" evidence="3">
    <location>
        <begin position="1"/>
        <end position="24"/>
    </location>
</feature>
<evidence type="ECO:0000256" key="2">
    <source>
        <dbReference type="ARBA" id="ARBA00012176"/>
    </source>
</evidence>
<evidence type="ECO:0000313" key="5">
    <source>
        <dbReference type="Proteomes" id="UP000629468"/>
    </source>
</evidence>
<feature type="chain" id="PRO_5034271237" description="N-acetylglucosaminylphosphatidylinositol deacetylase" evidence="3">
    <location>
        <begin position="25"/>
        <end position="284"/>
    </location>
</feature>
<evidence type="ECO:0000313" key="4">
    <source>
        <dbReference type="EMBL" id="KAF7777670.1"/>
    </source>
</evidence>
<dbReference type="EC" id="3.5.1.89" evidence="2"/>
<dbReference type="GO" id="GO:0005783">
    <property type="term" value="C:endoplasmic reticulum"/>
    <property type="evidence" value="ECO:0007669"/>
    <property type="project" value="TreeGrafter"/>
</dbReference>
<sequence length="284" mass="32318">MGSTFIVIVFSILILLLTLPYDTGRFTASDGHRRILFLTAHPDDECLFFAPTILGINRTETNLYALSLSIGNADGLGAVRREEYHRSYDVLGIPHEQRWIVDHPKLQDNFTSSWDPKVISKEINHYILSNEIDTILTFDSAGISSHPNHISLPYGVAHLIQHLDSLDRPTPRLYTLTTVPLFAKYTSILAPLLAKFDVVLARVVDRLINLTGNKSALSSILPVRISDPPSKARAVPMFVSGIPEYVRALKAMRMHESQLVWFRWLYVSFSRYMWVNDWQEVKVQ</sequence>
<dbReference type="Gene3D" id="3.40.50.10320">
    <property type="entry name" value="LmbE-like"/>
    <property type="match status" value="1"/>
</dbReference>
<proteinExistence type="inferred from homology"/>
<comment type="caution">
    <text evidence="4">The sequence shown here is derived from an EMBL/GenBank/DDBJ whole genome shotgun (WGS) entry which is preliminary data.</text>
</comment>
<dbReference type="SUPFAM" id="SSF102588">
    <property type="entry name" value="LmbE-like"/>
    <property type="match status" value="1"/>
</dbReference>
<dbReference type="GO" id="GO:0006506">
    <property type="term" value="P:GPI anchor biosynthetic process"/>
    <property type="evidence" value="ECO:0007669"/>
    <property type="project" value="UniProtKB-UniPathway"/>
</dbReference>
<reference evidence="4 5" key="1">
    <citation type="journal article" name="Sci. Rep.">
        <title>Telomere-to-telomere assembled and centromere annotated genomes of the two main subspecies of the button mushroom Agaricus bisporus reveal especially polymorphic chromosome ends.</title>
        <authorList>
            <person name="Sonnenberg A.S.M."/>
            <person name="Sedaghat-Telgerd N."/>
            <person name="Lavrijssen B."/>
            <person name="Ohm R.A."/>
            <person name="Hendrickx P.M."/>
            <person name="Scholtmeijer K."/>
            <person name="Baars J.J.P."/>
            <person name="van Peer A."/>
        </authorList>
    </citation>
    <scope>NUCLEOTIDE SEQUENCE [LARGE SCALE GENOMIC DNA]</scope>
    <source>
        <strain evidence="4 5">H119_p4</strain>
    </source>
</reference>
<dbReference type="OMA" id="YVLESVN"/>
<dbReference type="Proteomes" id="UP000629468">
    <property type="component" value="Unassembled WGS sequence"/>
</dbReference>
<gene>
    <name evidence="4" type="ORF">Agabi119p4_3742</name>
</gene>
<protein>
    <recommendedName>
        <fullName evidence="2">N-acetylglucosaminylphosphatidylinositol deacetylase</fullName>
        <ecNumber evidence="2">3.5.1.89</ecNumber>
    </recommendedName>
</protein>
<dbReference type="GO" id="GO:0016020">
    <property type="term" value="C:membrane"/>
    <property type="evidence" value="ECO:0007669"/>
    <property type="project" value="GOC"/>
</dbReference>
<dbReference type="UniPathway" id="UPA00196"/>
<dbReference type="EMBL" id="JABXXO010000005">
    <property type="protein sequence ID" value="KAF7777670.1"/>
    <property type="molecule type" value="Genomic_DNA"/>
</dbReference>
<name>A0A8H7KIE7_AGABI</name>
<dbReference type="AlphaFoldDB" id="A0A8H7KIE7"/>